<protein>
    <submittedName>
        <fullName evidence="1">Uncharacterized protein</fullName>
    </submittedName>
</protein>
<sequence>MRDENLTSNFVNSFKTEGNSMTTTPSDARAAVFDFISFVRQDEPDDRKPFVEDLATGLELDVATWFLEYERQDDYPYLSGLTSQSFAAALKEWVGGRGYDELEQFLEIGEVDETIVTESERMPLGAVTSNIIDLYSRARETGEALRSLFTDDAEAALEELVSRRIVSDETMRAFNACLTQLFTARDDIETIAAFLRDRVTSLQEARKAA</sequence>
<keyword evidence="1" id="KW-0614">Plasmid</keyword>
<reference evidence="1 2" key="1">
    <citation type="submission" date="2023-08" db="EMBL/GenBank/DDBJ databases">
        <title>Pathogen: clinical or host-associated sample.</title>
        <authorList>
            <person name="Hergert J."/>
            <person name="Casey R."/>
            <person name="Wagner J."/>
            <person name="Young E.L."/>
            <person name="Oakeson K.F."/>
        </authorList>
    </citation>
    <scope>NUCLEOTIDE SEQUENCE [LARGE SCALE GENOMIC DNA]</scope>
    <source>
        <strain evidence="1 2">1760953</strain>
        <plasmid evidence="1 2">unnamed3</plasmid>
    </source>
</reference>
<dbReference type="Proteomes" id="UP001234585">
    <property type="component" value="Plasmid unnamed3"/>
</dbReference>
<dbReference type="EMBL" id="CP132305">
    <property type="protein sequence ID" value="WLS00880.1"/>
    <property type="molecule type" value="Genomic_DNA"/>
</dbReference>
<gene>
    <name evidence="1" type="ORF">Q9313_25395</name>
</gene>
<dbReference type="AlphaFoldDB" id="A0AA50HBD0"/>
<organism evidence="1 2">
    <name type="scientific">Shinella sumterensis</name>
    <dbReference type="NCBI Taxonomy" id="1967501"/>
    <lineage>
        <taxon>Bacteria</taxon>
        <taxon>Pseudomonadati</taxon>
        <taxon>Pseudomonadota</taxon>
        <taxon>Alphaproteobacteria</taxon>
        <taxon>Hyphomicrobiales</taxon>
        <taxon>Rhizobiaceae</taxon>
        <taxon>Shinella</taxon>
    </lineage>
</organism>
<accession>A0AA50HBD0</accession>
<evidence type="ECO:0000313" key="1">
    <source>
        <dbReference type="EMBL" id="WLS00880.1"/>
    </source>
</evidence>
<evidence type="ECO:0000313" key="2">
    <source>
        <dbReference type="Proteomes" id="UP001234585"/>
    </source>
</evidence>
<geneLocation type="plasmid" evidence="1 2">
    <name>unnamed3</name>
</geneLocation>
<name>A0AA50HBD0_9HYPH</name>
<keyword evidence="2" id="KW-1185">Reference proteome</keyword>
<dbReference type="RefSeq" id="WP_306040893.1">
    <property type="nucleotide sequence ID" value="NZ_CP132305.1"/>
</dbReference>
<proteinExistence type="predicted"/>